<dbReference type="GO" id="GO:0005886">
    <property type="term" value="C:plasma membrane"/>
    <property type="evidence" value="ECO:0007669"/>
    <property type="project" value="TreeGrafter"/>
</dbReference>
<dbReference type="Gene3D" id="3.90.550.10">
    <property type="entry name" value="Spore Coat Polysaccharide Biosynthesis Protein SpsA, Chain A"/>
    <property type="match status" value="1"/>
</dbReference>
<reference evidence="10" key="1">
    <citation type="submission" date="2022-09" db="EMBL/GenBank/DDBJ databases">
        <authorList>
            <person name="Yuan C."/>
            <person name="Ke Z."/>
        </authorList>
    </citation>
    <scope>NUCLEOTIDE SEQUENCE</scope>
    <source>
        <strain evidence="10">LB-8</strain>
    </source>
</reference>
<evidence type="ECO:0000313" key="11">
    <source>
        <dbReference type="Proteomes" id="UP001155483"/>
    </source>
</evidence>
<protein>
    <submittedName>
        <fullName evidence="10">Glycosyltransferase family 2 protein</fullName>
    </submittedName>
</protein>
<dbReference type="GO" id="GO:0016757">
    <property type="term" value="F:glycosyltransferase activity"/>
    <property type="evidence" value="ECO:0007669"/>
    <property type="project" value="UniProtKB-KW"/>
</dbReference>
<evidence type="ECO:0000256" key="8">
    <source>
        <dbReference type="SAM" id="Phobius"/>
    </source>
</evidence>
<evidence type="ECO:0000256" key="7">
    <source>
        <dbReference type="ARBA" id="ARBA00023136"/>
    </source>
</evidence>
<dbReference type="AlphaFoldDB" id="A0A9X2XNX6"/>
<feature type="transmembrane region" description="Helical" evidence="8">
    <location>
        <begin position="231"/>
        <end position="253"/>
    </location>
</feature>
<accession>A0A9X2XNX6</accession>
<dbReference type="PANTHER" id="PTHR48090:SF3">
    <property type="entry name" value="UNDECAPRENYL-PHOSPHATE 4-DEOXY-4-FORMAMIDO-L-ARABINOSE TRANSFERASE"/>
    <property type="match status" value="1"/>
</dbReference>
<sequence>MIELSLVIPVMNEEDNVRPLLYAVRSALKDFNYEIILVDDGSTDNTRKRILEYADERTVLVELRKNYGQSTAMTAGIDYARGEFIAMIDGDLQNDPTDIPFMLDLLKREDWDVVAGNRKNRKDGMVLRKIPSKIANALIRRLTGVYIRDYGCTLKVFRREIAEDLGLYGELHRFIPVLAKLQGARITQVDVKHHPRKFGSSKYGINRTFKVMSDLVLMVFFRRYMQKPMHLFGTIGFASLGLGVLINLYLLVLKIMGHDIWGKPILILGLIFLLGGIQMITIGIISEIAMRTYYESQNKKTYKVRKLHTKKEFEKERQVVQPT</sequence>
<evidence type="ECO:0000256" key="3">
    <source>
        <dbReference type="ARBA" id="ARBA00022679"/>
    </source>
</evidence>
<keyword evidence="1" id="KW-1003">Cell membrane</keyword>
<feature type="domain" description="Glycosyltransferase 2-like" evidence="9">
    <location>
        <begin position="5"/>
        <end position="165"/>
    </location>
</feature>
<dbReference type="PANTHER" id="PTHR48090">
    <property type="entry name" value="UNDECAPRENYL-PHOSPHATE 4-DEOXY-4-FORMAMIDO-L-ARABINOSE TRANSFERASE-RELATED"/>
    <property type="match status" value="1"/>
</dbReference>
<dbReference type="GO" id="GO:0009103">
    <property type="term" value="P:lipopolysaccharide biosynthetic process"/>
    <property type="evidence" value="ECO:0007669"/>
    <property type="project" value="UniProtKB-KW"/>
</dbReference>
<proteinExistence type="predicted"/>
<dbReference type="SUPFAM" id="SSF53448">
    <property type="entry name" value="Nucleotide-diphospho-sugar transferases"/>
    <property type="match status" value="1"/>
</dbReference>
<keyword evidence="6 8" id="KW-1133">Transmembrane helix</keyword>
<keyword evidence="2" id="KW-0328">Glycosyltransferase</keyword>
<dbReference type="CDD" id="cd04187">
    <property type="entry name" value="DPM1_like_bac"/>
    <property type="match status" value="1"/>
</dbReference>
<dbReference type="EMBL" id="JAOTIF010000005">
    <property type="protein sequence ID" value="MCU7549359.1"/>
    <property type="molecule type" value="Genomic_DNA"/>
</dbReference>
<organism evidence="10 11">
    <name type="scientific">Paraflavisolibacter caeni</name>
    <dbReference type="NCBI Taxonomy" id="2982496"/>
    <lineage>
        <taxon>Bacteria</taxon>
        <taxon>Pseudomonadati</taxon>
        <taxon>Bacteroidota</taxon>
        <taxon>Chitinophagia</taxon>
        <taxon>Chitinophagales</taxon>
        <taxon>Chitinophagaceae</taxon>
        <taxon>Paraflavisolibacter</taxon>
    </lineage>
</organism>
<comment type="caution">
    <text evidence="10">The sequence shown here is derived from an EMBL/GenBank/DDBJ whole genome shotgun (WGS) entry which is preliminary data.</text>
</comment>
<name>A0A9X2XNX6_9BACT</name>
<keyword evidence="11" id="KW-1185">Reference proteome</keyword>
<evidence type="ECO:0000256" key="1">
    <source>
        <dbReference type="ARBA" id="ARBA00022475"/>
    </source>
</evidence>
<dbReference type="InterPro" id="IPR029044">
    <property type="entry name" value="Nucleotide-diphossugar_trans"/>
</dbReference>
<evidence type="ECO:0000256" key="2">
    <source>
        <dbReference type="ARBA" id="ARBA00022676"/>
    </source>
</evidence>
<keyword evidence="5" id="KW-0448">Lipopolysaccharide biosynthesis</keyword>
<evidence type="ECO:0000313" key="10">
    <source>
        <dbReference type="EMBL" id="MCU7549359.1"/>
    </source>
</evidence>
<dbReference type="InterPro" id="IPR001173">
    <property type="entry name" value="Glyco_trans_2-like"/>
</dbReference>
<keyword evidence="4 8" id="KW-0812">Transmembrane</keyword>
<dbReference type="RefSeq" id="WP_279296800.1">
    <property type="nucleotide sequence ID" value="NZ_JAOTIF010000005.1"/>
</dbReference>
<keyword evidence="3" id="KW-0808">Transferase</keyword>
<evidence type="ECO:0000256" key="6">
    <source>
        <dbReference type="ARBA" id="ARBA00022989"/>
    </source>
</evidence>
<dbReference type="Proteomes" id="UP001155483">
    <property type="component" value="Unassembled WGS sequence"/>
</dbReference>
<dbReference type="Pfam" id="PF00535">
    <property type="entry name" value="Glycos_transf_2"/>
    <property type="match status" value="1"/>
</dbReference>
<gene>
    <name evidence="10" type="ORF">OCK74_09555</name>
</gene>
<feature type="transmembrane region" description="Helical" evidence="8">
    <location>
        <begin position="265"/>
        <end position="290"/>
    </location>
</feature>
<keyword evidence="7 8" id="KW-0472">Membrane</keyword>
<reference evidence="10" key="2">
    <citation type="submission" date="2023-04" db="EMBL/GenBank/DDBJ databases">
        <title>Paracnuella aquatica gen. nov., sp. nov., a member of the family Chitinophagaceae isolated from a hot spring.</title>
        <authorList>
            <person name="Wang C."/>
        </authorList>
    </citation>
    <scope>NUCLEOTIDE SEQUENCE</scope>
    <source>
        <strain evidence="10">LB-8</strain>
    </source>
</reference>
<dbReference type="InterPro" id="IPR050256">
    <property type="entry name" value="Glycosyltransferase_2"/>
</dbReference>
<evidence type="ECO:0000256" key="4">
    <source>
        <dbReference type="ARBA" id="ARBA00022692"/>
    </source>
</evidence>
<evidence type="ECO:0000256" key="5">
    <source>
        <dbReference type="ARBA" id="ARBA00022985"/>
    </source>
</evidence>
<evidence type="ECO:0000259" key="9">
    <source>
        <dbReference type="Pfam" id="PF00535"/>
    </source>
</evidence>